<comment type="caution">
    <text evidence="1">The sequence shown here is derived from an EMBL/GenBank/DDBJ whole genome shotgun (WGS) entry which is preliminary data.</text>
</comment>
<keyword evidence="2" id="KW-1185">Reference proteome</keyword>
<dbReference type="Proteomes" id="UP001165960">
    <property type="component" value="Unassembled WGS sequence"/>
</dbReference>
<sequence length="200" mass="22436">MLSAIYQYFPTKGSDIHCMVCNYKYRKDAPLSTLQKHLRVKHGFSIRSPLPPEELEKAIQEAKEPVFSRYMGPAGAIKNQIQHPTPANSDVIRRVEDFKIVEPRPKKRKCPASLEKAIVKWINTDKVPITSATSASFLNMFRKLDPTIVLPSSKRIQALLSEAANDIGDSPPEPVKDEPNLIETEQTNPTPESTLSLELS</sequence>
<organism evidence="1 2">
    <name type="scientific">Entomophthora muscae</name>
    <dbReference type="NCBI Taxonomy" id="34485"/>
    <lineage>
        <taxon>Eukaryota</taxon>
        <taxon>Fungi</taxon>
        <taxon>Fungi incertae sedis</taxon>
        <taxon>Zoopagomycota</taxon>
        <taxon>Entomophthoromycotina</taxon>
        <taxon>Entomophthoromycetes</taxon>
        <taxon>Entomophthorales</taxon>
        <taxon>Entomophthoraceae</taxon>
        <taxon>Entomophthora</taxon>
    </lineage>
</organism>
<evidence type="ECO:0000313" key="2">
    <source>
        <dbReference type="Proteomes" id="UP001165960"/>
    </source>
</evidence>
<reference evidence="1" key="1">
    <citation type="submission" date="2022-04" db="EMBL/GenBank/DDBJ databases">
        <title>Genome of the entomopathogenic fungus Entomophthora muscae.</title>
        <authorList>
            <person name="Elya C."/>
            <person name="Lovett B.R."/>
            <person name="Lee E."/>
            <person name="Macias A.M."/>
            <person name="Hajek A.E."/>
            <person name="De Bivort B.L."/>
            <person name="Kasson M.T."/>
            <person name="De Fine Licht H.H."/>
            <person name="Stajich J.E."/>
        </authorList>
    </citation>
    <scope>NUCLEOTIDE SEQUENCE</scope>
    <source>
        <strain evidence="1">Berkeley</strain>
    </source>
</reference>
<accession>A0ACC2SDA6</accession>
<proteinExistence type="predicted"/>
<name>A0ACC2SDA6_9FUNG</name>
<protein>
    <submittedName>
        <fullName evidence="1">Uncharacterized protein</fullName>
    </submittedName>
</protein>
<evidence type="ECO:0000313" key="1">
    <source>
        <dbReference type="EMBL" id="KAJ9060384.1"/>
    </source>
</evidence>
<dbReference type="EMBL" id="QTSX02005197">
    <property type="protein sequence ID" value="KAJ9060384.1"/>
    <property type="molecule type" value="Genomic_DNA"/>
</dbReference>
<gene>
    <name evidence="1" type="ORF">DSO57_1031486</name>
</gene>